<reference evidence="1" key="1">
    <citation type="submission" date="2012-01" db="EMBL/GenBank/DDBJ databases">
        <title>The Genome Sequence of Treponema denticola OTK.</title>
        <authorList>
            <consortium name="The Broad Institute Genome Sequencing Platform"/>
            <person name="Earl A."/>
            <person name="Ward D."/>
            <person name="Feldgarden M."/>
            <person name="Gevers D."/>
            <person name="Blanton J.M."/>
            <person name="Fenno C.J."/>
            <person name="Baranova O.V."/>
            <person name="Mathney J."/>
            <person name="Dewhirst F.E."/>
            <person name="Izard J."/>
            <person name="Young S.K."/>
            <person name="Zeng Q."/>
            <person name="Gargeya S."/>
            <person name="Fitzgerald M."/>
            <person name="Haas B."/>
            <person name="Abouelleil A."/>
            <person name="Alvarado L."/>
            <person name="Arachchi H.M."/>
            <person name="Berlin A."/>
            <person name="Chapman S.B."/>
            <person name="Gearin G."/>
            <person name="Goldberg J."/>
            <person name="Griggs A."/>
            <person name="Gujja S."/>
            <person name="Hansen M."/>
            <person name="Heiman D."/>
            <person name="Howarth C."/>
            <person name="Larimer J."/>
            <person name="Lui A."/>
            <person name="MacDonald P.J.P."/>
            <person name="McCowen C."/>
            <person name="Montmayeur A."/>
            <person name="Murphy C."/>
            <person name="Neiman D."/>
            <person name="Pearson M."/>
            <person name="Priest M."/>
            <person name="Roberts A."/>
            <person name="Saif S."/>
            <person name="Shea T."/>
            <person name="Sisk P."/>
            <person name="Stolte C."/>
            <person name="Sykes S."/>
            <person name="Wortman J."/>
            <person name="Nusbaum C."/>
            <person name="Birren B."/>
        </authorList>
    </citation>
    <scope>NUCLEOTIDE SEQUENCE [LARGE SCALE GENOMIC DNA]</scope>
    <source>
        <strain evidence="1">OTK</strain>
    </source>
</reference>
<evidence type="ECO:0008006" key="2">
    <source>
        <dbReference type="Google" id="ProtNLM"/>
    </source>
</evidence>
<dbReference type="Proteomes" id="UP000011701">
    <property type="component" value="Chromosome"/>
</dbReference>
<protein>
    <recommendedName>
        <fullName evidence="2">Lipoprotein</fullName>
    </recommendedName>
</protein>
<dbReference type="PROSITE" id="PS51257">
    <property type="entry name" value="PROKAR_LIPOPROTEIN"/>
    <property type="match status" value="1"/>
</dbReference>
<dbReference type="RefSeq" id="WP_002690767.1">
    <property type="nucleotide sequence ID" value="NZ_CM001797.1"/>
</dbReference>
<organism evidence="1">
    <name type="scientific">Treponema denticola OTK</name>
    <dbReference type="NCBI Taxonomy" id="999434"/>
    <lineage>
        <taxon>Bacteria</taxon>
        <taxon>Pseudomonadati</taxon>
        <taxon>Spirochaetota</taxon>
        <taxon>Spirochaetia</taxon>
        <taxon>Spirochaetales</taxon>
        <taxon>Treponemataceae</taxon>
        <taxon>Treponema</taxon>
    </lineage>
</organism>
<gene>
    <name evidence="1" type="ORF">HMPREF9723_00481</name>
</gene>
<dbReference type="HOGENOM" id="CLU_1601972_0_0_12"/>
<accession>A0A0F6MQG5</accession>
<dbReference type="EMBL" id="AGDY01000004">
    <property type="protein sequence ID" value="EMB23343.1"/>
    <property type="molecule type" value="Genomic_DNA"/>
</dbReference>
<comment type="caution">
    <text evidence="1">The sequence shown here is derived from an EMBL/GenBank/DDBJ whole genome shotgun (WGS) entry which is preliminary data.</text>
</comment>
<name>A0A0F6MQG5_TREDN</name>
<proteinExistence type="predicted"/>
<evidence type="ECO:0000313" key="1">
    <source>
        <dbReference type="EMBL" id="EMB23343.1"/>
    </source>
</evidence>
<dbReference type="PATRIC" id="fig|999434.4.peg.502"/>
<sequence length="166" mass="18522">MKNLNLIIIVLITSLFFLFSCSKTPAESEEQGQSEQSKMEKEEFKAEIIRGNIASKNPLIRADFVEGLVKNGQKTKVLGICAIVSISNEEFNSLTLDNYAEFCKIFAETGKYKWVSIITPNKEGIAFLGGGYLGSHAILNNDGSVEKIFDDWVLIYDSKTEKVVKQ</sequence>
<dbReference type="AlphaFoldDB" id="A0A0F6MQG5"/>